<evidence type="ECO:0000313" key="2">
    <source>
        <dbReference type="EMBL" id="KWT72074.1"/>
    </source>
</evidence>
<dbReference type="GO" id="GO:0016747">
    <property type="term" value="F:acyltransferase activity, transferring groups other than amino-acyl groups"/>
    <property type="evidence" value="ECO:0007669"/>
    <property type="project" value="InterPro"/>
</dbReference>
<comment type="caution">
    <text evidence="2">The sequence shown here is derived from an EMBL/GenBank/DDBJ whole genome shotgun (WGS) entry which is preliminary data.</text>
</comment>
<evidence type="ECO:0000259" key="1">
    <source>
        <dbReference type="PROSITE" id="PS51186"/>
    </source>
</evidence>
<proteinExistence type="predicted"/>
<keyword evidence="2" id="KW-0808">Transferase</keyword>
<keyword evidence="3" id="KW-1185">Reference proteome</keyword>
<feature type="domain" description="N-acetyltransferase" evidence="1">
    <location>
        <begin position="5"/>
        <end position="158"/>
    </location>
</feature>
<dbReference type="RefSeq" id="WP_068459142.1">
    <property type="nucleotide sequence ID" value="NZ_LMTR01000015.1"/>
</dbReference>
<dbReference type="AlphaFoldDB" id="A0A120CY71"/>
<evidence type="ECO:0000313" key="3">
    <source>
        <dbReference type="Proteomes" id="UP000059074"/>
    </source>
</evidence>
<dbReference type="PANTHER" id="PTHR43451:SF1">
    <property type="entry name" value="ACETYLTRANSFERASE"/>
    <property type="match status" value="1"/>
</dbReference>
<dbReference type="EMBL" id="LMTR01000015">
    <property type="protein sequence ID" value="KWT72074.1"/>
    <property type="molecule type" value="Genomic_DNA"/>
</dbReference>
<accession>A0A120CY71</accession>
<dbReference type="PROSITE" id="PS51186">
    <property type="entry name" value="GNAT"/>
    <property type="match status" value="1"/>
</dbReference>
<dbReference type="OrthoDB" id="9789081at2"/>
<sequence length="164" mass="17737">MTSSIPLRPFLPADTPALRELFAQSIEELTADDYDEDQRIAWARSAADADAFAKKLASMTTLVALVGGSHAGFAALKNNDTVEMLFVHPHYAGQGVGSALAEAVERLAQGRGTKELSVEASDTAEAFFADRGYQAMQRSMVPRDDQWLANTTMKKRLGAVDNDS</sequence>
<name>A0A120CY71_HYPSL</name>
<gene>
    <name evidence="2" type="ORF">APY04_0357</name>
</gene>
<dbReference type="PANTHER" id="PTHR43451">
    <property type="entry name" value="ACETYLTRANSFERASE (GNAT) FAMILY PROTEIN"/>
    <property type="match status" value="1"/>
</dbReference>
<organism evidence="2 3">
    <name type="scientific">Hyphomicrobium sulfonivorans</name>
    <dbReference type="NCBI Taxonomy" id="121290"/>
    <lineage>
        <taxon>Bacteria</taxon>
        <taxon>Pseudomonadati</taxon>
        <taxon>Pseudomonadota</taxon>
        <taxon>Alphaproteobacteria</taxon>
        <taxon>Hyphomicrobiales</taxon>
        <taxon>Hyphomicrobiaceae</taxon>
        <taxon>Hyphomicrobium</taxon>
    </lineage>
</organism>
<dbReference type="Proteomes" id="UP000059074">
    <property type="component" value="Unassembled WGS sequence"/>
</dbReference>
<dbReference type="SUPFAM" id="SSF55729">
    <property type="entry name" value="Acyl-CoA N-acyltransferases (Nat)"/>
    <property type="match status" value="1"/>
</dbReference>
<dbReference type="Gene3D" id="3.40.630.30">
    <property type="match status" value="1"/>
</dbReference>
<reference evidence="2 3" key="1">
    <citation type="submission" date="2015-10" db="EMBL/GenBank/DDBJ databases">
        <title>Transcriptomic analysis of a linuron degrading triple-species bacterial consortium.</title>
        <authorList>
            <person name="Albers P."/>
        </authorList>
    </citation>
    <scope>NUCLEOTIDE SEQUENCE [LARGE SCALE GENOMIC DNA]</scope>
    <source>
        <strain evidence="2 3">WDL6</strain>
    </source>
</reference>
<dbReference type="Pfam" id="PF13673">
    <property type="entry name" value="Acetyltransf_10"/>
    <property type="match status" value="1"/>
</dbReference>
<dbReference type="InterPro" id="IPR016181">
    <property type="entry name" value="Acyl_CoA_acyltransferase"/>
</dbReference>
<dbReference type="InterPro" id="IPR052564">
    <property type="entry name" value="N-acetyltrans/Recomb-assoc"/>
</dbReference>
<dbReference type="PATRIC" id="fig|121290.4.peg.3013"/>
<dbReference type="STRING" id="121290.APY04_0357"/>
<dbReference type="CDD" id="cd04301">
    <property type="entry name" value="NAT_SF"/>
    <property type="match status" value="1"/>
</dbReference>
<dbReference type="InterPro" id="IPR000182">
    <property type="entry name" value="GNAT_dom"/>
</dbReference>
<protein>
    <submittedName>
        <fullName evidence="2">GCN5-related N-acetyltransferase</fullName>
    </submittedName>
</protein>